<evidence type="ECO:0000259" key="1">
    <source>
        <dbReference type="Pfam" id="PF11412"/>
    </source>
</evidence>
<reference evidence="2" key="1">
    <citation type="submission" date="2021-01" db="EMBL/GenBank/DDBJ databases">
        <title>Paracoccus amoyensis sp. nov., isolated from the surface seawater along the coast of Xiamen Island, China.</title>
        <authorList>
            <person name="Lyu L."/>
        </authorList>
    </citation>
    <scope>NUCLEOTIDE SEQUENCE</scope>
    <source>
        <strain evidence="2">MJ17</strain>
    </source>
</reference>
<feature type="domain" description="Thiol:disulfide interchange protein DsbD N-terminal" evidence="1">
    <location>
        <begin position="35"/>
        <end position="140"/>
    </location>
</feature>
<dbReference type="InterPro" id="IPR028250">
    <property type="entry name" value="DsbDN"/>
</dbReference>
<dbReference type="Proteomes" id="UP000640485">
    <property type="component" value="Unassembled WGS sequence"/>
</dbReference>
<evidence type="ECO:0000313" key="2">
    <source>
        <dbReference type="EMBL" id="MBK4218022.1"/>
    </source>
</evidence>
<gene>
    <name evidence="2" type="ORF">JJJ17_19000</name>
</gene>
<evidence type="ECO:0000313" key="3">
    <source>
        <dbReference type="Proteomes" id="UP000640485"/>
    </source>
</evidence>
<dbReference type="AlphaFoldDB" id="A0A934SHM9"/>
<protein>
    <recommendedName>
        <fullName evidence="1">Thiol:disulfide interchange protein DsbD N-terminal domain-containing protein</fullName>
    </recommendedName>
</protein>
<dbReference type="Pfam" id="PF11412">
    <property type="entry name" value="DsbD_N"/>
    <property type="match status" value="1"/>
</dbReference>
<keyword evidence="3" id="KW-1185">Reference proteome</keyword>
<proteinExistence type="predicted"/>
<accession>A0A934SHM9</accession>
<sequence>MPLIAGLFLTVLPAFGQDLPPGLVAARMLPGWTEPDGSRMAAIELELQPGWKTYWRSPGDSGLPPSFDWDASKNLADVTFHWPAPQAIRSGDSLTMGYHDRLVLPFTAHPVDPAQPVELSAKMDLGLCENICVPAHVEIAADDAATAPDPKITAALDSVPEPVAQKPVCRVEDIEDGVRVSVTLPDEKVELAAMELKGQPKIWVSGTDIIENADGAIATADFVPPNGAPFPLDPALLTMTVIGPDGAVEMQGCLQDD</sequence>
<name>A0A934SHM9_9RHOB</name>
<dbReference type="EMBL" id="JAEPRQ010000011">
    <property type="protein sequence ID" value="MBK4218022.1"/>
    <property type="molecule type" value="Genomic_DNA"/>
</dbReference>
<comment type="caution">
    <text evidence="2">The sequence shown here is derived from an EMBL/GenBank/DDBJ whole genome shotgun (WGS) entry which is preliminary data.</text>
</comment>
<organism evidence="2 3">
    <name type="scientific">Paracoccus caeni</name>
    <dbReference type="NCBI Taxonomy" id="657651"/>
    <lineage>
        <taxon>Bacteria</taxon>
        <taxon>Pseudomonadati</taxon>
        <taxon>Pseudomonadota</taxon>
        <taxon>Alphaproteobacteria</taxon>
        <taxon>Rhodobacterales</taxon>
        <taxon>Paracoccaceae</taxon>
        <taxon>Paracoccus</taxon>
    </lineage>
</organism>